<protein>
    <submittedName>
        <fullName evidence="1">Hypothetical T</fullName>
    </submittedName>
</protein>
<dbReference type="RefSeq" id="WP_078648015.1">
    <property type="nucleotide sequence ID" value="NZ_AZSD01000035.1"/>
</dbReference>
<dbReference type="EMBL" id="LN831790">
    <property type="protein sequence ID" value="CQR59466.1"/>
    <property type="molecule type" value="Genomic_DNA"/>
</dbReference>
<organism evidence="1 2">
    <name type="scientific">Streptomyces leeuwenhoekii</name>
    <dbReference type="NCBI Taxonomy" id="1437453"/>
    <lineage>
        <taxon>Bacteria</taxon>
        <taxon>Bacillati</taxon>
        <taxon>Actinomycetota</taxon>
        <taxon>Actinomycetes</taxon>
        <taxon>Kitasatosporales</taxon>
        <taxon>Streptomycetaceae</taxon>
        <taxon>Streptomyces</taxon>
    </lineage>
</organism>
<evidence type="ECO:0000313" key="2">
    <source>
        <dbReference type="Proteomes" id="UP000035016"/>
    </source>
</evidence>
<dbReference type="Pfam" id="PF20131">
    <property type="entry name" value="MC3"/>
    <property type="match status" value="1"/>
</dbReference>
<accession>A0A0F7VRP0</accession>
<dbReference type="AlphaFoldDB" id="A0A0F7VRP0"/>
<evidence type="ECO:0000313" key="1">
    <source>
        <dbReference type="EMBL" id="CQR59466.1"/>
    </source>
</evidence>
<name>A0A0F7VRP0_STRLW</name>
<gene>
    <name evidence="1" type="primary">sle_00040</name>
</gene>
<dbReference type="InterPro" id="IPR045390">
    <property type="entry name" value="ABC-3C_MC3"/>
</dbReference>
<proteinExistence type="predicted"/>
<dbReference type="KEGG" id="sle:sle_00040"/>
<reference evidence="1 2" key="1">
    <citation type="submission" date="2015-02" db="EMBL/GenBank/DDBJ databases">
        <authorList>
            <person name="Gomez-Escribano P.J."/>
        </authorList>
    </citation>
    <scope>NUCLEOTIDE SEQUENCE [LARGE SCALE GENOMIC DNA]</scope>
    <source>
        <strain evidence="2">C34 (DSM 42122 / NRRL B-24963)</strain>
    </source>
</reference>
<dbReference type="Proteomes" id="UP000035016">
    <property type="component" value="Chromosome Chromosome"/>
</dbReference>
<sequence length="162" mass="17188">MSAPARQLPEAAALFNPAFGAYVLAHCVAAHMAAGPSLPLPLPSSFLVLPLVLPPDSRAALPRDVRTPLASWLADNPIQRASYPHRAVSLTHYTRASQRFGVRHNVLTVHSSGLAVTRQPRRPNANSHGAELVDCTRAAALVGRWLAATSPATAFALLGVRP</sequence>